<proteinExistence type="predicted"/>
<dbReference type="AlphaFoldDB" id="A0A5U9VWB9"/>
<dbReference type="Gene3D" id="3.30.160.390">
    <property type="entry name" value="Integrase, DNA-binding domain"/>
    <property type="match status" value="1"/>
</dbReference>
<organism evidence="1">
    <name type="scientific">Salmonella newport</name>
    <dbReference type="NCBI Taxonomy" id="108619"/>
    <lineage>
        <taxon>Bacteria</taxon>
        <taxon>Pseudomonadati</taxon>
        <taxon>Pseudomonadota</taxon>
        <taxon>Gammaproteobacteria</taxon>
        <taxon>Enterobacterales</taxon>
        <taxon>Enterobacteriaceae</taxon>
        <taxon>Salmonella</taxon>
    </lineage>
</organism>
<protein>
    <submittedName>
        <fullName evidence="1">DUF4102 domain-containing protein</fullName>
    </submittedName>
</protein>
<dbReference type="EMBL" id="AAGVNP010000152">
    <property type="protein sequence ID" value="EBS4548400.1"/>
    <property type="molecule type" value="Genomic_DNA"/>
</dbReference>
<dbReference type="Proteomes" id="UP000839885">
    <property type="component" value="Unassembled WGS sequence"/>
</dbReference>
<dbReference type="InterPro" id="IPR038488">
    <property type="entry name" value="Integrase_DNA-bd_sf"/>
</dbReference>
<comment type="caution">
    <text evidence="1">The sequence shown here is derived from an EMBL/GenBank/DDBJ whole genome shotgun (WGS) entry which is preliminary data.</text>
</comment>
<reference evidence="1" key="1">
    <citation type="submission" date="2018-06" db="EMBL/GenBank/DDBJ databases">
        <authorList>
            <person name="Ashton P.M."/>
            <person name="Dallman T."/>
            <person name="Nair S."/>
            <person name="De Pinna E."/>
            <person name="Peters T."/>
            <person name="Grant K."/>
        </authorList>
    </citation>
    <scope>NUCLEOTIDE SEQUENCE [LARGE SCALE GENOMIC DNA]</scope>
    <source>
        <strain evidence="1">160804</strain>
    </source>
</reference>
<accession>A0A5U9VWB9</accession>
<name>A0A5U9VWB9_SALNE</name>
<evidence type="ECO:0000313" key="1">
    <source>
        <dbReference type="EMBL" id="EBS4548400.1"/>
    </source>
</evidence>
<sequence>MAAENKLSGKRIKTLLGKPQDKQQVISESRDLSIRVSQNGAVSFVIFYSVGRKGNTALFG</sequence>
<gene>
    <name evidence="1" type="ORF">DQK32_21355</name>
</gene>